<accession>A0A939LSE8</accession>
<dbReference type="AlphaFoldDB" id="A0A939LSE8"/>
<reference evidence="2" key="1">
    <citation type="submission" date="2021-03" db="EMBL/GenBank/DDBJ databases">
        <title>Actinotalea soli sp. nov., isolated from soil.</title>
        <authorList>
            <person name="Ping W."/>
            <person name="Zhang J."/>
        </authorList>
    </citation>
    <scope>NUCLEOTIDE SEQUENCE</scope>
    <source>
        <strain evidence="2">BY-33</strain>
    </source>
</reference>
<keyword evidence="3" id="KW-1185">Reference proteome</keyword>
<evidence type="ECO:0000313" key="3">
    <source>
        <dbReference type="Proteomes" id="UP000664209"/>
    </source>
</evidence>
<dbReference type="PANTHER" id="PTHR43019">
    <property type="entry name" value="SERINE ENDOPROTEASE DEGS"/>
    <property type="match status" value="1"/>
</dbReference>
<dbReference type="GO" id="GO:0006508">
    <property type="term" value="P:proteolysis"/>
    <property type="evidence" value="ECO:0007669"/>
    <property type="project" value="InterPro"/>
</dbReference>
<proteinExistence type="predicted"/>
<evidence type="ECO:0000256" key="1">
    <source>
        <dbReference type="SAM" id="SignalP"/>
    </source>
</evidence>
<protein>
    <submittedName>
        <fullName evidence="2">Trypsin-like peptidase domain-containing protein</fullName>
    </submittedName>
</protein>
<dbReference type="Gene3D" id="2.40.10.10">
    <property type="entry name" value="Trypsin-like serine proteases"/>
    <property type="match status" value="2"/>
</dbReference>
<dbReference type="Proteomes" id="UP000664209">
    <property type="component" value="Unassembled WGS sequence"/>
</dbReference>
<dbReference type="PRINTS" id="PR00834">
    <property type="entry name" value="PROTEASES2C"/>
</dbReference>
<dbReference type="PANTHER" id="PTHR43019:SF23">
    <property type="entry name" value="PROTEASE DO-LIKE 5, CHLOROPLASTIC"/>
    <property type="match status" value="1"/>
</dbReference>
<sequence>MSPPRRRHVGRRLAAVALALPLAAGCAAVEQAAEDFPRMPGPEVTELVPSEPAPAEVAGSDTLSSDGFDAVRQMAVRIRNVGCGSLSTGSGFAIDATTLITNKHVVAGSAELQVQTYDGRDVDVTASTTADLADLAVVRTDEELSSYPELAEADPVRGDAVTVVGYPQGGRLTVTQGQVIGETTDPLNENLGVVLVTDAAVEPGSSGSAVLDEGGRVVGVVYAKSAAGQSFIVPVSTLESLLADDAAFVPTETCAP</sequence>
<organism evidence="2 3">
    <name type="scientific">Actinotalea soli</name>
    <dbReference type="NCBI Taxonomy" id="2819234"/>
    <lineage>
        <taxon>Bacteria</taxon>
        <taxon>Bacillati</taxon>
        <taxon>Actinomycetota</taxon>
        <taxon>Actinomycetes</taxon>
        <taxon>Micrococcales</taxon>
        <taxon>Cellulomonadaceae</taxon>
        <taxon>Actinotalea</taxon>
    </lineage>
</organism>
<comment type="caution">
    <text evidence="2">The sequence shown here is derived from an EMBL/GenBank/DDBJ whole genome shotgun (WGS) entry which is preliminary data.</text>
</comment>
<dbReference type="RefSeq" id="WP_208056925.1">
    <property type="nucleotide sequence ID" value="NZ_JAGEMK010000011.1"/>
</dbReference>
<dbReference type="InterPro" id="IPR001940">
    <property type="entry name" value="Peptidase_S1C"/>
</dbReference>
<dbReference type="GO" id="GO:0004252">
    <property type="term" value="F:serine-type endopeptidase activity"/>
    <property type="evidence" value="ECO:0007669"/>
    <property type="project" value="InterPro"/>
</dbReference>
<dbReference type="InterPro" id="IPR009003">
    <property type="entry name" value="Peptidase_S1_PA"/>
</dbReference>
<dbReference type="PROSITE" id="PS51257">
    <property type="entry name" value="PROKAR_LIPOPROTEIN"/>
    <property type="match status" value="1"/>
</dbReference>
<gene>
    <name evidence="2" type="ORF">J4G33_15630</name>
</gene>
<keyword evidence="1" id="KW-0732">Signal</keyword>
<dbReference type="Pfam" id="PF13365">
    <property type="entry name" value="Trypsin_2"/>
    <property type="match status" value="1"/>
</dbReference>
<name>A0A939LSE8_9CELL</name>
<evidence type="ECO:0000313" key="2">
    <source>
        <dbReference type="EMBL" id="MBO1753238.1"/>
    </source>
</evidence>
<dbReference type="EMBL" id="JAGEMK010000011">
    <property type="protein sequence ID" value="MBO1753238.1"/>
    <property type="molecule type" value="Genomic_DNA"/>
</dbReference>
<feature type="signal peptide" evidence="1">
    <location>
        <begin position="1"/>
        <end position="32"/>
    </location>
</feature>
<dbReference type="InterPro" id="IPR043504">
    <property type="entry name" value="Peptidase_S1_PA_chymotrypsin"/>
</dbReference>
<dbReference type="SUPFAM" id="SSF50494">
    <property type="entry name" value="Trypsin-like serine proteases"/>
    <property type="match status" value="1"/>
</dbReference>
<feature type="chain" id="PRO_5038110831" evidence="1">
    <location>
        <begin position="33"/>
        <end position="256"/>
    </location>
</feature>